<feature type="transmembrane region" description="Helical" evidence="10">
    <location>
        <begin position="6"/>
        <end position="22"/>
    </location>
</feature>
<evidence type="ECO:0000256" key="8">
    <source>
        <dbReference type="ARBA" id="ARBA00023010"/>
    </source>
</evidence>
<comment type="subcellular location">
    <subcellularLocation>
        <location evidence="1">Cell membrane</location>
        <topology evidence="1">Single-pass membrane protein</topology>
    </subcellularLocation>
</comment>
<evidence type="ECO:0000313" key="12">
    <source>
        <dbReference type="Proteomes" id="UP000035199"/>
    </source>
</evidence>
<dbReference type="AlphaFoldDB" id="A0A0G3GY40"/>
<accession>A0A0G3GY40</accession>
<evidence type="ECO:0000256" key="2">
    <source>
        <dbReference type="ARBA" id="ARBA00006742"/>
    </source>
</evidence>
<evidence type="ECO:0000256" key="9">
    <source>
        <dbReference type="ARBA" id="ARBA00023136"/>
    </source>
</evidence>
<keyword evidence="5 10" id="KW-0812">Transmembrane</keyword>
<dbReference type="PATRIC" id="fig|571915.4.peg.1860"/>
<keyword evidence="8" id="KW-0811">Translocation</keyword>
<dbReference type="RefSeq" id="WP_047262176.1">
    <property type="nucleotide sequence ID" value="NZ_CP011542.1"/>
</dbReference>
<evidence type="ECO:0000256" key="10">
    <source>
        <dbReference type="SAM" id="Phobius"/>
    </source>
</evidence>
<evidence type="ECO:0000256" key="1">
    <source>
        <dbReference type="ARBA" id="ARBA00004162"/>
    </source>
</evidence>
<reference evidence="12" key="2">
    <citation type="submission" date="2015-05" db="EMBL/GenBank/DDBJ databases">
        <title>Complete genome sequence of Corynebacterium mustelae DSM 45274, isolated from various tissues of a male ferret with lethal sepsis.</title>
        <authorList>
            <person name="Ruckert C."/>
            <person name="Albersmeier A."/>
            <person name="Winkler A."/>
            <person name="Tauch A."/>
        </authorList>
    </citation>
    <scope>NUCLEOTIDE SEQUENCE [LARGE SCALE GENOMIC DNA]</scope>
    <source>
        <strain evidence="12">DSM 45274</strain>
    </source>
</reference>
<dbReference type="KEGG" id="cmv:CMUST_08750"/>
<evidence type="ECO:0000256" key="7">
    <source>
        <dbReference type="ARBA" id="ARBA00022989"/>
    </source>
</evidence>
<dbReference type="GO" id="GO:0005886">
    <property type="term" value="C:plasma membrane"/>
    <property type="evidence" value="ECO:0007669"/>
    <property type="project" value="UniProtKB-SubCell"/>
</dbReference>
<evidence type="ECO:0000313" key="11">
    <source>
        <dbReference type="EMBL" id="AKK06074.1"/>
    </source>
</evidence>
<dbReference type="GO" id="GO:0015031">
    <property type="term" value="P:protein transport"/>
    <property type="evidence" value="ECO:0007669"/>
    <property type="project" value="UniProtKB-KW"/>
</dbReference>
<dbReference type="Pfam" id="PF02699">
    <property type="entry name" value="YajC"/>
    <property type="match status" value="1"/>
</dbReference>
<evidence type="ECO:0000256" key="5">
    <source>
        <dbReference type="ARBA" id="ARBA00022692"/>
    </source>
</evidence>
<keyword evidence="6" id="KW-0653">Protein transport</keyword>
<dbReference type="SMART" id="SM01323">
    <property type="entry name" value="YajC"/>
    <property type="match status" value="1"/>
</dbReference>
<keyword evidence="12" id="KW-1185">Reference proteome</keyword>
<dbReference type="PANTHER" id="PTHR33909">
    <property type="entry name" value="SEC TRANSLOCON ACCESSORY COMPLEX SUBUNIT YAJC"/>
    <property type="match status" value="1"/>
</dbReference>
<evidence type="ECO:0000256" key="3">
    <source>
        <dbReference type="ARBA" id="ARBA00022448"/>
    </source>
</evidence>
<reference evidence="11 12" key="1">
    <citation type="journal article" date="2015" name="Genome Announc.">
        <title>Complete Genome Sequence of the Type Strain Corynebacterium mustelae DSM 45274, Isolated from Various Tissues of a Male Ferret with Lethal Sepsis.</title>
        <authorList>
            <person name="Ruckert C."/>
            <person name="Eimer J."/>
            <person name="Winkler A."/>
            <person name="Tauch A."/>
        </authorList>
    </citation>
    <scope>NUCLEOTIDE SEQUENCE [LARGE SCALE GENOMIC DNA]</scope>
    <source>
        <strain evidence="11 12">DSM 45274</strain>
    </source>
</reference>
<dbReference type="STRING" id="571915.CMUST_08750"/>
<sequence length="96" mass="10601">MFDSVFLLIVVLALVALPSFIIQRKQRRHLDKIREIQDSVVIGDTIVTTAGLHAVVRGISETTVELETASGVVSTWEKYAILRNITQEPVSDIATP</sequence>
<dbReference type="InterPro" id="IPR003849">
    <property type="entry name" value="Preprotein_translocase_YajC"/>
</dbReference>
<protein>
    <submittedName>
        <fullName evidence="11">Preprotein translocase, YajC subunit</fullName>
    </submittedName>
</protein>
<name>A0A0G3GY40_9CORY</name>
<dbReference type="OrthoDB" id="2200301at2"/>
<keyword evidence="3" id="KW-0813">Transport</keyword>
<dbReference type="NCBIfam" id="TIGR00739">
    <property type="entry name" value="yajC"/>
    <property type="match status" value="1"/>
</dbReference>
<gene>
    <name evidence="11" type="ORF">CMUST_08750</name>
</gene>
<organism evidence="11 12">
    <name type="scientific">Corynebacterium mustelae</name>
    <dbReference type="NCBI Taxonomy" id="571915"/>
    <lineage>
        <taxon>Bacteria</taxon>
        <taxon>Bacillati</taxon>
        <taxon>Actinomycetota</taxon>
        <taxon>Actinomycetes</taxon>
        <taxon>Mycobacteriales</taxon>
        <taxon>Corynebacteriaceae</taxon>
        <taxon>Corynebacterium</taxon>
    </lineage>
</organism>
<comment type="similarity">
    <text evidence="2">Belongs to the YajC family.</text>
</comment>
<keyword evidence="9 10" id="KW-0472">Membrane</keyword>
<evidence type="ECO:0000256" key="6">
    <source>
        <dbReference type="ARBA" id="ARBA00022927"/>
    </source>
</evidence>
<evidence type="ECO:0000256" key="4">
    <source>
        <dbReference type="ARBA" id="ARBA00022475"/>
    </source>
</evidence>
<keyword evidence="7 10" id="KW-1133">Transmembrane helix</keyword>
<keyword evidence="4" id="KW-1003">Cell membrane</keyword>
<dbReference type="PANTHER" id="PTHR33909:SF1">
    <property type="entry name" value="SEC TRANSLOCON ACCESSORY COMPLEX SUBUNIT YAJC"/>
    <property type="match status" value="1"/>
</dbReference>
<dbReference type="EMBL" id="CP011542">
    <property type="protein sequence ID" value="AKK06074.1"/>
    <property type="molecule type" value="Genomic_DNA"/>
</dbReference>
<dbReference type="Proteomes" id="UP000035199">
    <property type="component" value="Chromosome"/>
</dbReference>
<proteinExistence type="inferred from homology"/>